<protein>
    <recommendedName>
        <fullName evidence="17">Autophagy-related protein</fullName>
    </recommendedName>
</protein>
<dbReference type="Gene3D" id="3.40.50.300">
    <property type="entry name" value="P-loop containing nucleotide triphosphate hydrolases"/>
    <property type="match status" value="1"/>
</dbReference>
<feature type="transmembrane region" description="Helical" evidence="17">
    <location>
        <begin position="380"/>
        <end position="400"/>
    </location>
</feature>
<evidence type="ECO:0000256" key="15">
    <source>
        <dbReference type="ARBA" id="ARBA00023289"/>
    </source>
</evidence>
<dbReference type="SUPFAM" id="SSF103473">
    <property type="entry name" value="MFS general substrate transporter"/>
    <property type="match status" value="1"/>
</dbReference>
<evidence type="ECO:0000256" key="4">
    <source>
        <dbReference type="ARBA" id="ARBA00006978"/>
    </source>
</evidence>
<dbReference type="Pfam" id="PF00071">
    <property type="entry name" value="Ras"/>
    <property type="match status" value="1"/>
</dbReference>
<keyword evidence="20" id="KW-1185">Reference proteome</keyword>
<sequence length="785" mass="86903">MAVERAELDLTVEDAATKVSDNSRDAEIPDGPTTETLDEKFQTSKWEIWAYYAYYVGNNGLTLFNFAPTAFQNLLSQAAGPGGTLVFAGSRRTINSIVLLSNGISFAIQVLVFLCIGSFADFGTWRPNILIVLSIIAYAVGFGWIDVHTPEKWNVASGLYIVGLIAYQTCLTFWTAAFPGLARNTVEIRQKADEYRAGLITKDDFDAVDSMKRSQLSNVAFYVQSVGEVFILAIIVGIMFALDVNASEANNNKGLSVLIAFATAVWLLLSIPWFILEKRRPGQDLNGKNIVLAGLGQLYRAATEIWSLRQSLFYLIGYFLLGDSLNTTVTVIATLQNSIVAYNTLQLTYLLIVGIVSQAIGIYAFWAIQQRFSLQPKTMFNVIAIAIILLDGWGMIGIWTSRFGFHNTWEVWAYQAFYGLFVCPWYSYSQIMISEVTPRGREFLFFSLFSIIGKTSSFIGPLVSSAIIDASPSGNNSTPFYFLFALSLASFVFLFFFVDVPKSRREQELFLAREKARLAEREEPLTGCFFCDVSVTDVIIHVTYHNDSPGPQISPLYAQGVQLFKNTTTMAARAPGGRTSARFAQFKLVLLGESAVGKSSLVLRFVKDQFDDYRESTIGAAFLTQTISLDETTTVKFEIWDTAGQERYKSLAPMYYRNANCAVVVYDITQAASLDKAKSWVKELQRQANENIIIALAGNKLDLVNESPDKRAIETVDAAAYAKEAGLLFFETSAKTSTNVRELFTAIAKKLPLDQAGPRNLRANPRPGVDLRPESANTQGGACSC</sequence>
<dbReference type="PROSITE" id="PS51421">
    <property type="entry name" value="RAS"/>
    <property type="match status" value="1"/>
</dbReference>
<dbReference type="GO" id="GO:0015031">
    <property type="term" value="P:protein transport"/>
    <property type="evidence" value="ECO:0007669"/>
    <property type="project" value="UniProtKB-KW"/>
</dbReference>
<evidence type="ECO:0000256" key="8">
    <source>
        <dbReference type="ARBA" id="ARBA00022741"/>
    </source>
</evidence>
<comment type="similarity">
    <text evidence="3">Belongs to the small GTPase superfamily. Rab family.</text>
</comment>
<dbReference type="CDD" id="cd01860">
    <property type="entry name" value="Rab5_related"/>
    <property type="match status" value="1"/>
</dbReference>
<evidence type="ECO:0000256" key="1">
    <source>
        <dbReference type="ARBA" id="ARBA00004128"/>
    </source>
</evidence>
<dbReference type="InterPro" id="IPR005225">
    <property type="entry name" value="Small_GTP-bd"/>
</dbReference>
<keyword evidence="15" id="KW-0636">Prenylation</keyword>
<dbReference type="GO" id="GO:0005886">
    <property type="term" value="C:plasma membrane"/>
    <property type="evidence" value="ECO:0007669"/>
    <property type="project" value="UniProtKB-SubCell"/>
</dbReference>
<dbReference type="Pfam" id="PF11700">
    <property type="entry name" value="ATG22"/>
    <property type="match status" value="1"/>
</dbReference>
<keyword evidence="5 17" id="KW-0813">Transport</keyword>
<keyword evidence="17" id="KW-0926">Vacuole</keyword>
<feature type="transmembrane region" description="Helical" evidence="17">
    <location>
        <begin position="443"/>
        <end position="468"/>
    </location>
</feature>
<comment type="subcellular location">
    <subcellularLocation>
        <location evidence="2">Cell membrane</location>
        <topology evidence="2">Lipid-anchor</topology>
        <orientation evidence="2">Cytoplasmic side</orientation>
    </subcellularLocation>
    <subcellularLocation>
        <location evidence="1 17">Vacuole membrane</location>
        <topology evidence="1 17">Multi-pass membrane protein</topology>
    </subcellularLocation>
</comment>
<comment type="function">
    <text evidence="16 17">Vacuolar effluxer which mediate the efflux of amino acids resulting from autophagic degradation. The release of autophagic amino acids allows the maintenance of protein synthesis and viability during nitrogen starvation.</text>
</comment>
<dbReference type="GO" id="GO:0005774">
    <property type="term" value="C:vacuolar membrane"/>
    <property type="evidence" value="ECO:0007669"/>
    <property type="project" value="UniProtKB-SubCell"/>
</dbReference>
<feature type="region of interest" description="Disordered" evidence="18">
    <location>
        <begin position="757"/>
        <end position="785"/>
    </location>
</feature>
<comment type="similarity">
    <text evidence="4 17">Belongs to the ATG22 family.</text>
</comment>
<dbReference type="GO" id="GO:0006914">
    <property type="term" value="P:autophagy"/>
    <property type="evidence" value="ECO:0007669"/>
    <property type="project" value="UniProtKB-KW"/>
</dbReference>
<evidence type="ECO:0000313" key="20">
    <source>
        <dbReference type="Proteomes" id="UP000243519"/>
    </source>
</evidence>
<dbReference type="SMART" id="SM00173">
    <property type="entry name" value="RAS"/>
    <property type="match status" value="1"/>
</dbReference>
<keyword evidence="9" id="KW-0653">Protein transport</keyword>
<feature type="transmembrane region" description="Helical" evidence="17">
    <location>
        <begin position="347"/>
        <end position="368"/>
    </location>
</feature>
<dbReference type="InterPro" id="IPR001806">
    <property type="entry name" value="Small_GTPase"/>
</dbReference>
<evidence type="ECO:0000256" key="17">
    <source>
        <dbReference type="RuleBase" id="RU363073"/>
    </source>
</evidence>
<dbReference type="OrthoDB" id="42657at2759"/>
<proteinExistence type="inferred from homology"/>
<evidence type="ECO:0000256" key="16">
    <source>
        <dbReference type="ARBA" id="ARBA00024801"/>
    </source>
</evidence>
<dbReference type="PROSITE" id="PS51419">
    <property type="entry name" value="RAB"/>
    <property type="match status" value="1"/>
</dbReference>
<evidence type="ECO:0000256" key="10">
    <source>
        <dbReference type="ARBA" id="ARBA00022989"/>
    </source>
</evidence>
<evidence type="ECO:0000256" key="9">
    <source>
        <dbReference type="ARBA" id="ARBA00022927"/>
    </source>
</evidence>
<dbReference type="SUPFAM" id="SSF52540">
    <property type="entry name" value="P-loop containing nucleoside triphosphate hydrolases"/>
    <property type="match status" value="1"/>
</dbReference>
<keyword evidence="17" id="KW-0029">Amino-acid transport</keyword>
<dbReference type="EMBL" id="LHPN01000003">
    <property type="protein sequence ID" value="OAL73194.1"/>
    <property type="molecule type" value="Genomic_DNA"/>
</dbReference>
<feature type="transmembrane region" description="Helical" evidence="17">
    <location>
        <begin position="480"/>
        <end position="498"/>
    </location>
</feature>
<dbReference type="GO" id="GO:0016050">
    <property type="term" value="P:vesicle organization"/>
    <property type="evidence" value="ECO:0007669"/>
    <property type="project" value="UniProtKB-ARBA"/>
</dbReference>
<evidence type="ECO:0000256" key="13">
    <source>
        <dbReference type="ARBA" id="ARBA00023136"/>
    </source>
</evidence>
<dbReference type="GO" id="GO:0005525">
    <property type="term" value="F:GTP binding"/>
    <property type="evidence" value="ECO:0007669"/>
    <property type="project" value="UniProtKB-KW"/>
</dbReference>
<dbReference type="SMART" id="SM00175">
    <property type="entry name" value="RAB"/>
    <property type="match status" value="1"/>
</dbReference>
<evidence type="ECO:0000256" key="14">
    <source>
        <dbReference type="ARBA" id="ARBA00023288"/>
    </source>
</evidence>
<dbReference type="Gene3D" id="1.20.1250.20">
    <property type="entry name" value="MFS general substrate transporter like domains"/>
    <property type="match status" value="1"/>
</dbReference>
<dbReference type="InterPro" id="IPR050495">
    <property type="entry name" value="ATG22/LtaA_families"/>
</dbReference>
<dbReference type="GO" id="GO:0006865">
    <property type="term" value="P:amino acid transport"/>
    <property type="evidence" value="ECO:0007669"/>
    <property type="project" value="UniProtKB-KW"/>
</dbReference>
<keyword evidence="12" id="KW-0342">GTP-binding</keyword>
<feature type="transmembrane region" description="Helical" evidence="17">
    <location>
        <begin position="312"/>
        <end position="335"/>
    </location>
</feature>
<dbReference type="InterPro" id="IPR027417">
    <property type="entry name" value="P-loop_NTPase"/>
</dbReference>
<keyword evidence="10 17" id="KW-1133">Transmembrane helix</keyword>
<dbReference type="NCBIfam" id="TIGR00231">
    <property type="entry name" value="small_GTP"/>
    <property type="match status" value="1"/>
</dbReference>
<feature type="transmembrane region" description="Helical" evidence="17">
    <location>
        <begin position="128"/>
        <end position="145"/>
    </location>
</feature>
<keyword evidence="7 17" id="KW-0812">Transmembrane</keyword>
<comment type="caution">
    <text evidence="19">The sequence shown here is derived from an EMBL/GenBank/DDBJ whole genome shotgun (WGS) entry which is preliminary data.</text>
</comment>
<dbReference type="GO" id="GO:0005768">
    <property type="term" value="C:endosome"/>
    <property type="evidence" value="ECO:0007669"/>
    <property type="project" value="UniProtKB-ARBA"/>
</dbReference>
<feature type="transmembrane region" description="Helical" evidence="17">
    <location>
        <begin position="157"/>
        <end position="181"/>
    </location>
</feature>
<feature type="compositionally biased region" description="Polar residues" evidence="18">
    <location>
        <begin position="775"/>
        <end position="785"/>
    </location>
</feature>
<dbReference type="GO" id="GO:0016192">
    <property type="term" value="P:vesicle-mediated transport"/>
    <property type="evidence" value="ECO:0007669"/>
    <property type="project" value="UniProtKB-ARBA"/>
</dbReference>
<evidence type="ECO:0000256" key="12">
    <source>
        <dbReference type="ARBA" id="ARBA00023134"/>
    </source>
</evidence>
<feature type="transmembrane region" description="Helical" evidence="17">
    <location>
        <begin position="94"/>
        <end position="116"/>
    </location>
</feature>
<evidence type="ECO:0000256" key="2">
    <source>
        <dbReference type="ARBA" id="ARBA00004342"/>
    </source>
</evidence>
<evidence type="ECO:0000256" key="11">
    <source>
        <dbReference type="ARBA" id="ARBA00023006"/>
    </source>
</evidence>
<dbReference type="Proteomes" id="UP000243519">
    <property type="component" value="Unassembled WGS sequence"/>
</dbReference>
<dbReference type="PROSITE" id="PS51420">
    <property type="entry name" value="RHO"/>
    <property type="match status" value="1"/>
</dbReference>
<dbReference type="PANTHER" id="PTHR23519">
    <property type="entry name" value="AUTOPHAGY-RELATED PROTEIN 22"/>
    <property type="match status" value="1"/>
</dbReference>
<dbReference type="InterPro" id="IPR024671">
    <property type="entry name" value="Atg22-like"/>
</dbReference>
<name>A0A178FM87_TRIVO</name>
<keyword evidence="8" id="KW-0547">Nucleotide-binding</keyword>
<accession>A0A178FM87</accession>
<keyword evidence="11 17" id="KW-0072">Autophagy</keyword>
<keyword evidence="13 17" id="KW-0472">Membrane</keyword>
<dbReference type="SMART" id="SM00176">
    <property type="entry name" value="RAN"/>
    <property type="match status" value="1"/>
</dbReference>
<dbReference type="GO" id="GO:0003924">
    <property type="term" value="F:GTPase activity"/>
    <property type="evidence" value="ECO:0007669"/>
    <property type="project" value="InterPro"/>
</dbReference>
<dbReference type="PANTHER" id="PTHR23519:SF5">
    <property type="entry name" value="AUTOPHAGY-RELATED PROTEIN"/>
    <property type="match status" value="1"/>
</dbReference>
<evidence type="ECO:0000256" key="6">
    <source>
        <dbReference type="ARBA" id="ARBA00022475"/>
    </source>
</evidence>
<feature type="transmembrane region" description="Helical" evidence="17">
    <location>
        <begin position="254"/>
        <end position="276"/>
    </location>
</feature>
<evidence type="ECO:0000256" key="3">
    <source>
        <dbReference type="ARBA" id="ARBA00006270"/>
    </source>
</evidence>
<reference evidence="19 20" key="1">
    <citation type="submission" date="2016-05" db="EMBL/GenBank/DDBJ databases">
        <title>Genome sequencing of Trichophyton violaceum CMCC(F)T3l isolated from hair.</title>
        <authorList>
            <person name="Zhan P."/>
            <person name="Tao Y."/>
            <person name="Liu W."/>
        </authorList>
    </citation>
    <scope>NUCLEOTIDE SEQUENCE [LARGE SCALE GENOMIC DNA]</scope>
    <source>
        <strain evidence="20">CMCC(F)T3l</strain>
    </source>
</reference>
<evidence type="ECO:0000313" key="19">
    <source>
        <dbReference type="EMBL" id="OAL73194.1"/>
    </source>
</evidence>
<dbReference type="FunFam" id="3.40.50.300:FF:000464">
    <property type="entry name" value="GTP-binding protein ypt5"/>
    <property type="match status" value="1"/>
</dbReference>
<feature type="transmembrane region" description="Helical" evidence="17">
    <location>
        <begin position="219"/>
        <end position="242"/>
    </location>
</feature>
<evidence type="ECO:0000256" key="5">
    <source>
        <dbReference type="ARBA" id="ARBA00022448"/>
    </source>
</evidence>
<dbReference type="InterPro" id="IPR036259">
    <property type="entry name" value="MFS_trans_sf"/>
</dbReference>
<evidence type="ECO:0000256" key="18">
    <source>
        <dbReference type="SAM" id="MobiDB-lite"/>
    </source>
</evidence>
<keyword evidence="6" id="KW-1003">Cell membrane</keyword>
<dbReference type="PRINTS" id="PR00449">
    <property type="entry name" value="RASTRNSFRMNG"/>
</dbReference>
<gene>
    <name evidence="19" type="ORF">A7D00_2967</name>
</gene>
<organism evidence="19 20">
    <name type="scientific">Trichophyton violaceum</name>
    <dbReference type="NCBI Taxonomy" id="34388"/>
    <lineage>
        <taxon>Eukaryota</taxon>
        <taxon>Fungi</taxon>
        <taxon>Dikarya</taxon>
        <taxon>Ascomycota</taxon>
        <taxon>Pezizomycotina</taxon>
        <taxon>Eurotiomycetes</taxon>
        <taxon>Eurotiomycetidae</taxon>
        <taxon>Onygenales</taxon>
        <taxon>Arthrodermataceae</taxon>
        <taxon>Trichophyton</taxon>
    </lineage>
</organism>
<feature type="transmembrane region" description="Helical" evidence="17">
    <location>
        <begin position="412"/>
        <end position="431"/>
    </location>
</feature>
<keyword evidence="14" id="KW-0449">Lipoprotein</keyword>
<evidence type="ECO:0000256" key="7">
    <source>
        <dbReference type="ARBA" id="ARBA00022692"/>
    </source>
</evidence>
<dbReference type="AlphaFoldDB" id="A0A178FM87"/>
<dbReference type="SMART" id="SM00174">
    <property type="entry name" value="RHO"/>
    <property type="match status" value="1"/>
</dbReference>